<organism evidence="2 3">
    <name type="scientific">Prosthecobacter fusiformis</name>
    <dbReference type="NCBI Taxonomy" id="48464"/>
    <lineage>
        <taxon>Bacteria</taxon>
        <taxon>Pseudomonadati</taxon>
        <taxon>Verrucomicrobiota</taxon>
        <taxon>Verrucomicrobiia</taxon>
        <taxon>Verrucomicrobiales</taxon>
        <taxon>Verrucomicrobiaceae</taxon>
        <taxon>Prosthecobacter</taxon>
    </lineage>
</organism>
<proteinExistence type="predicted"/>
<dbReference type="InterPro" id="IPR020845">
    <property type="entry name" value="AMP-binding_CS"/>
</dbReference>
<dbReference type="InterPro" id="IPR000873">
    <property type="entry name" value="AMP-dep_synth/lig_dom"/>
</dbReference>
<evidence type="ECO:0000313" key="3">
    <source>
        <dbReference type="Proteomes" id="UP000295662"/>
    </source>
</evidence>
<comment type="caution">
    <text evidence="2">The sequence shown here is derived from an EMBL/GenBank/DDBJ whole genome shotgun (WGS) entry which is preliminary data.</text>
</comment>
<dbReference type="Proteomes" id="UP000295662">
    <property type="component" value="Unassembled WGS sequence"/>
</dbReference>
<feature type="domain" description="AMP-dependent synthetase/ligase" evidence="1">
    <location>
        <begin position="18"/>
        <end position="365"/>
    </location>
</feature>
<dbReference type="PANTHER" id="PTHR45527">
    <property type="entry name" value="NONRIBOSOMAL PEPTIDE SYNTHETASE"/>
    <property type="match status" value="1"/>
</dbReference>
<dbReference type="EMBL" id="SOCA01000020">
    <property type="protein sequence ID" value="TDU62516.1"/>
    <property type="molecule type" value="Genomic_DNA"/>
</dbReference>
<reference evidence="2 3" key="1">
    <citation type="submission" date="2019-03" db="EMBL/GenBank/DDBJ databases">
        <title>Genomic Encyclopedia of Archaeal and Bacterial Type Strains, Phase II (KMG-II): from individual species to whole genera.</title>
        <authorList>
            <person name="Goeker M."/>
        </authorList>
    </citation>
    <scope>NUCLEOTIDE SEQUENCE [LARGE SCALE GENOMIC DNA]</scope>
    <source>
        <strain evidence="2 3">ATCC 25309</strain>
    </source>
</reference>
<dbReference type="GO" id="GO:0005737">
    <property type="term" value="C:cytoplasm"/>
    <property type="evidence" value="ECO:0007669"/>
    <property type="project" value="TreeGrafter"/>
</dbReference>
<dbReference type="Gene3D" id="3.30.300.30">
    <property type="match status" value="1"/>
</dbReference>
<sequence>MTAQPPPLPSLPCQWLAQATERWPERVLVSGSTPLTFKETQTRVNHLAAWLHAQGIQKGDRVVVVMPNRVEVLLIILAALQEGVIFSILSHQMQPEGLQRILTQCEAKAVFLDASTAHLALTADGCAIISVDEEAGRSLFEGREATPRAVPLTADDLAFLVFTSGSTGTPRGVMLTHGNVAFVSPAIQVRLKYQADDCIGIFLPLAFDYSLYQLFYACLTGASLFLGRPEMVGPELPKILAREGITILPGVPTVFAALIKMQRFRPAELPRLRMITNTGDHLPQAYIQQIQELLPQVQVVPMFGLTECKRVSIILPEEMETHLDSVGRPLDGTTVFTVDEHGQPLPAGEAGELAIQGPHVSPGYWQSPEETAKRFRDLDGVHTLFTGDQGQVDSQGFITFLSRSDFVIKHRGTRLSPAEVEEAAYAVPQVVAAGCVKDDRRDLLCLFLSTTHDHMNEAGVLTALATRLERGKLPDRVYFLPELPRTSNQKLDRKALRNLLPQV</sequence>
<dbReference type="SUPFAM" id="SSF56801">
    <property type="entry name" value="Acetyl-CoA synthetase-like"/>
    <property type="match status" value="1"/>
</dbReference>
<dbReference type="RefSeq" id="WP_166647455.1">
    <property type="nucleotide sequence ID" value="NZ_SOCA01000020.1"/>
</dbReference>
<accession>A0A4R7RJP0</accession>
<gene>
    <name evidence="2" type="ORF">EI77_04681</name>
</gene>
<dbReference type="Gene3D" id="3.40.50.12780">
    <property type="entry name" value="N-terminal domain of ligase-like"/>
    <property type="match status" value="1"/>
</dbReference>
<dbReference type="GO" id="GO:0031177">
    <property type="term" value="F:phosphopantetheine binding"/>
    <property type="evidence" value="ECO:0007669"/>
    <property type="project" value="TreeGrafter"/>
</dbReference>
<protein>
    <submittedName>
        <fullName evidence="2">Amino acid adenylation domain-containing protein</fullName>
    </submittedName>
</protein>
<dbReference type="PANTHER" id="PTHR45527:SF1">
    <property type="entry name" value="FATTY ACID SYNTHASE"/>
    <property type="match status" value="1"/>
</dbReference>
<dbReference type="GO" id="GO:0044550">
    <property type="term" value="P:secondary metabolite biosynthetic process"/>
    <property type="evidence" value="ECO:0007669"/>
    <property type="project" value="TreeGrafter"/>
</dbReference>
<dbReference type="GO" id="GO:0043041">
    <property type="term" value="P:amino acid activation for nonribosomal peptide biosynthetic process"/>
    <property type="evidence" value="ECO:0007669"/>
    <property type="project" value="TreeGrafter"/>
</dbReference>
<evidence type="ECO:0000313" key="2">
    <source>
        <dbReference type="EMBL" id="TDU62516.1"/>
    </source>
</evidence>
<dbReference type="PROSITE" id="PS00455">
    <property type="entry name" value="AMP_BINDING"/>
    <property type="match status" value="1"/>
</dbReference>
<dbReference type="AlphaFoldDB" id="A0A4R7RJP0"/>
<dbReference type="InterPro" id="IPR045851">
    <property type="entry name" value="AMP-bd_C_sf"/>
</dbReference>
<name>A0A4R7RJP0_9BACT</name>
<dbReference type="Pfam" id="PF00501">
    <property type="entry name" value="AMP-binding"/>
    <property type="match status" value="1"/>
</dbReference>
<keyword evidence="3" id="KW-1185">Reference proteome</keyword>
<evidence type="ECO:0000259" key="1">
    <source>
        <dbReference type="Pfam" id="PF00501"/>
    </source>
</evidence>
<dbReference type="InterPro" id="IPR042099">
    <property type="entry name" value="ANL_N_sf"/>
</dbReference>